<dbReference type="AlphaFoldDB" id="A0A2G9V1Z7"/>
<feature type="region of interest" description="Disordered" evidence="1">
    <location>
        <begin position="103"/>
        <end position="131"/>
    </location>
</feature>
<keyword evidence="3" id="KW-1185">Reference proteome</keyword>
<reference evidence="2 3" key="1">
    <citation type="submission" date="2015-09" db="EMBL/GenBank/DDBJ databases">
        <title>Draft genome of the parasitic nematode Teladorsagia circumcincta isolate WARC Sus (inbred).</title>
        <authorList>
            <person name="Mitreva M."/>
        </authorList>
    </citation>
    <scope>NUCLEOTIDE SEQUENCE [LARGE SCALE GENOMIC DNA]</scope>
    <source>
        <strain evidence="2 3">S</strain>
    </source>
</reference>
<feature type="compositionally biased region" description="Polar residues" evidence="1">
    <location>
        <begin position="116"/>
        <end position="125"/>
    </location>
</feature>
<accession>A0A2G9V1Z7</accession>
<dbReference type="OrthoDB" id="5870294at2759"/>
<evidence type="ECO:0000256" key="1">
    <source>
        <dbReference type="SAM" id="MobiDB-lite"/>
    </source>
</evidence>
<organism evidence="2 3">
    <name type="scientific">Teladorsagia circumcincta</name>
    <name type="common">Brown stomach worm</name>
    <name type="synonym">Ostertagia circumcincta</name>
    <dbReference type="NCBI Taxonomy" id="45464"/>
    <lineage>
        <taxon>Eukaryota</taxon>
        <taxon>Metazoa</taxon>
        <taxon>Ecdysozoa</taxon>
        <taxon>Nematoda</taxon>
        <taxon>Chromadorea</taxon>
        <taxon>Rhabditida</taxon>
        <taxon>Rhabditina</taxon>
        <taxon>Rhabditomorpha</taxon>
        <taxon>Strongyloidea</taxon>
        <taxon>Trichostrongylidae</taxon>
        <taxon>Teladorsagia</taxon>
    </lineage>
</organism>
<gene>
    <name evidence="2" type="ORF">TELCIR_01423</name>
</gene>
<proteinExistence type="predicted"/>
<name>A0A2G9V1Z7_TELCI</name>
<dbReference type="EMBL" id="KZ345047">
    <property type="protein sequence ID" value="PIO76507.1"/>
    <property type="molecule type" value="Genomic_DNA"/>
</dbReference>
<protein>
    <submittedName>
        <fullName evidence="2">Uncharacterized protein</fullName>
    </submittedName>
</protein>
<dbReference type="Proteomes" id="UP000230423">
    <property type="component" value="Unassembled WGS sequence"/>
</dbReference>
<sequence length="131" mass="14589">MKNRAYKIGFIEGYNRARLLKASYKEKSVMNVLEQMTAKAISERTRRAEGVSLTDGTNVIAKTPGGTEPLLIDPKQRGDIVHIARTGKKQFLIVMYRDPIMPENLVSRSGDDEDSNSPSSQQNIGKNPPLK</sequence>
<evidence type="ECO:0000313" key="3">
    <source>
        <dbReference type="Proteomes" id="UP000230423"/>
    </source>
</evidence>
<evidence type="ECO:0000313" key="2">
    <source>
        <dbReference type="EMBL" id="PIO76507.1"/>
    </source>
</evidence>